<keyword evidence="8" id="KW-0333">Golgi apparatus</keyword>
<feature type="compositionally biased region" description="Polar residues" evidence="10">
    <location>
        <begin position="1"/>
        <end position="18"/>
    </location>
</feature>
<keyword evidence="9 11" id="KW-0472">Membrane</keyword>
<feature type="compositionally biased region" description="Pro residues" evidence="10">
    <location>
        <begin position="446"/>
        <end position="456"/>
    </location>
</feature>
<evidence type="ECO:0000256" key="5">
    <source>
        <dbReference type="ARBA" id="ARBA00020673"/>
    </source>
</evidence>
<dbReference type="InterPro" id="IPR051076">
    <property type="entry name" value="Golgi_membrane_TVP38/TMEM64"/>
</dbReference>
<proteinExistence type="inferred from homology"/>
<evidence type="ECO:0000256" key="2">
    <source>
        <dbReference type="ARBA" id="ARBA00004653"/>
    </source>
</evidence>
<dbReference type="EMBL" id="LATX01001919">
    <property type="protein sequence ID" value="KTB36241.1"/>
    <property type="molecule type" value="Genomic_DNA"/>
</dbReference>
<feature type="compositionally biased region" description="Polar residues" evidence="10">
    <location>
        <begin position="459"/>
        <end position="486"/>
    </location>
</feature>
<evidence type="ECO:0000256" key="10">
    <source>
        <dbReference type="SAM" id="MobiDB-lite"/>
    </source>
</evidence>
<dbReference type="GO" id="GO:0000139">
    <property type="term" value="C:Golgi membrane"/>
    <property type="evidence" value="ECO:0007669"/>
    <property type="project" value="UniProtKB-SubCell"/>
</dbReference>
<evidence type="ECO:0000256" key="3">
    <source>
        <dbReference type="ARBA" id="ARBA00008640"/>
    </source>
</evidence>
<feature type="region of interest" description="Disordered" evidence="10">
    <location>
        <begin position="1"/>
        <end position="36"/>
    </location>
</feature>
<feature type="domain" description="VTT" evidence="12">
    <location>
        <begin position="146"/>
        <end position="260"/>
    </location>
</feature>
<keyword evidence="6 11" id="KW-0812">Transmembrane</keyword>
<evidence type="ECO:0000313" key="14">
    <source>
        <dbReference type="Proteomes" id="UP000054988"/>
    </source>
</evidence>
<evidence type="ECO:0000256" key="1">
    <source>
        <dbReference type="ARBA" id="ARBA00002978"/>
    </source>
</evidence>
<evidence type="ECO:0000313" key="13">
    <source>
        <dbReference type="EMBL" id="KTB36241.1"/>
    </source>
</evidence>
<evidence type="ECO:0000256" key="11">
    <source>
        <dbReference type="SAM" id="Phobius"/>
    </source>
</evidence>
<gene>
    <name evidence="13" type="ORF">WG66_11195</name>
</gene>
<dbReference type="PANTHER" id="PTHR47549">
    <property type="entry name" value="GOLGI APPARATUS MEMBRANE PROTEIN TVP38-RELATED"/>
    <property type="match status" value="1"/>
</dbReference>
<organism evidence="13 14">
    <name type="scientific">Moniliophthora roreri</name>
    <name type="common">Frosty pod rot fungus</name>
    <name type="synonym">Monilia roreri</name>
    <dbReference type="NCBI Taxonomy" id="221103"/>
    <lineage>
        <taxon>Eukaryota</taxon>
        <taxon>Fungi</taxon>
        <taxon>Dikarya</taxon>
        <taxon>Basidiomycota</taxon>
        <taxon>Agaricomycotina</taxon>
        <taxon>Agaricomycetes</taxon>
        <taxon>Agaricomycetidae</taxon>
        <taxon>Agaricales</taxon>
        <taxon>Marasmiineae</taxon>
        <taxon>Marasmiaceae</taxon>
        <taxon>Moniliophthora</taxon>
    </lineage>
</organism>
<dbReference type="AlphaFoldDB" id="A0A0W0FIU7"/>
<protein>
    <recommendedName>
        <fullName evidence="4">Golgi apparatus membrane protein TVP38</fullName>
    </recommendedName>
    <alternativeName>
        <fullName evidence="5">Golgi apparatus membrane protein tvp38</fullName>
    </alternativeName>
</protein>
<feature type="transmembrane region" description="Helical" evidence="11">
    <location>
        <begin position="87"/>
        <end position="106"/>
    </location>
</feature>
<feature type="transmembrane region" description="Helical" evidence="11">
    <location>
        <begin position="151"/>
        <end position="172"/>
    </location>
</feature>
<evidence type="ECO:0000256" key="7">
    <source>
        <dbReference type="ARBA" id="ARBA00022989"/>
    </source>
</evidence>
<feature type="transmembrane region" description="Helical" evidence="11">
    <location>
        <begin position="226"/>
        <end position="247"/>
    </location>
</feature>
<feature type="region of interest" description="Disordered" evidence="10">
    <location>
        <begin position="439"/>
        <end position="609"/>
    </location>
</feature>
<feature type="transmembrane region" description="Helical" evidence="11">
    <location>
        <begin position="290"/>
        <end position="311"/>
    </location>
</feature>
<comment type="similarity">
    <text evidence="3">Belongs to the TVP38/TMEM64 family.</text>
</comment>
<dbReference type="Proteomes" id="UP000054988">
    <property type="component" value="Unassembled WGS sequence"/>
</dbReference>
<feature type="compositionally biased region" description="Low complexity" evidence="10">
    <location>
        <begin position="24"/>
        <end position="33"/>
    </location>
</feature>
<feature type="compositionally biased region" description="Pro residues" evidence="10">
    <location>
        <begin position="489"/>
        <end position="503"/>
    </location>
</feature>
<comment type="caution">
    <text evidence="13">The sequence shown here is derived from an EMBL/GenBank/DDBJ whole genome shotgun (WGS) entry which is preliminary data.</text>
</comment>
<evidence type="ECO:0000259" key="12">
    <source>
        <dbReference type="Pfam" id="PF09335"/>
    </source>
</evidence>
<evidence type="ECO:0000256" key="9">
    <source>
        <dbReference type="ARBA" id="ARBA00023136"/>
    </source>
</evidence>
<comment type="subcellular location">
    <subcellularLocation>
        <location evidence="2">Golgi apparatus membrane</location>
        <topology evidence="2">Multi-pass membrane protein</topology>
    </subcellularLocation>
</comment>
<feature type="transmembrane region" description="Helical" evidence="11">
    <location>
        <begin position="126"/>
        <end position="144"/>
    </location>
</feature>
<name>A0A0W0FIU7_MONRR</name>
<dbReference type="PANTHER" id="PTHR47549:SF2">
    <property type="entry name" value="GOLGI APPARATUS MEMBRANE PROTEIN TVP38"/>
    <property type="match status" value="1"/>
</dbReference>
<keyword evidence="7 11" id="KW-1133">Transmembrane helix</keyword>
<sequence length="609" mass="67377">MDSSPRYPNSQPFDTLNTYPPPNFSSSSKPSTPAGYQTANVNLTLNERNNLARTPSPTPSELKEMKSGAIDWRGMTNWRFWIRREWLWYYVALVIILVVTALVTIYHDQIVDALKPAAQWLQRTSWGWVVPILVLFVISFPPLFGHEIVAILCGLVWGLWIGFGIVAAGTFLGEVGNFYAFKYCCSARGEKLEKTKISYACLAKVVRDGGFRIALIARLSAIPGHFTTAVFSTCGMGIIVFSLAAILSMPKQFITVYLGVLLEQSADDPNQPQGSGGQTTDTSDHKKDQLISKIVLAITFLITVAAMWYILRQMNKVKPEVIYARRKARQVKLMRNTLYGNDSTVFNPNESETDIPLAAPGLGNDNVRSLSFDQRGDIVAPQPQRVVSTTNMYGYTKSEEDLESAESSSEHQHRNYANGYAYSQTRQSTDDVTWDTGAYANQRRPSYPPGISPPPHRNYATSSEPVVQGNRSDQPYAMTTQQQARNPSHPIPRPLQFPQPQSSPPRAVQTPTQVQYASPTSPHSNLASPALPTPNFPSQSQPTSSPLPQLHSYPQHAVEPTDMTFHTAMGSVSEYDHGDRGPSVAEAYGAQGRLGQRSSPPPSYTTNVR</sequence>
<dbReference type="InterPro" id="IPR032816">
    <property type="entry name" value="VTT_dom"/>
</dbReference>
<feature type="compositionally biased region" description="Low complexity" evidence="10">
    <location>
        <begin position="536"/>
        <end position="552"/>
    </location>
</feature>
<evidence type="ECO:0000256" key="4">
    <source>
        <dbReference type="ARBA" id="ARBA00013533"/>
    </source>
</evidence>
<feature type="compositionally biased region" description="Polar residues" evidence="10">
    <location>
        <begin position="509"/>
        <end position="527"/>
    </location>
</feature>
<accession>A0A0W0FIU7</accession>
<evidence type="ECO:0000256" key="6">
    <source>
        <dbReference type="ARBA" id="ARBA00022692"/>
    </source>
</evidence>
<reference evidence="13 14" key="1">
    <citation type="submission" date="2015-12" db="EMBL/GenBank/DDBJ databases">
        <title>Draft genome sequence of Moniliophthora roreri, the causal agent of frosty pod rot of cacao.</title>
        <authorList>
            <person name="Aime M.C."/>
            <person name="Diaz-Valderrama J.R."/>
            <person name="Kijpornyongpan T."/>
            <person name="Phillips-Mora W."/>
        </authorList>
    </citation>
    <scope>NUCLEOTIDE SEQUENCE [LARGE SCALE GENOMIC DNA]</scope>
    <source>
        <strain evidence="13 14">MCA 2952</strain>
    </source>
</reference>
<dbReference type="eggNOG" id="KOG3140">
    <property type="taxonomic scope" value="Eukaryota"/>
</dbReference>
<comment type="function">
    <text evidence="1">Golgi membrane protein involved in vesicular trafficking and spindle migration.</text>
</comment>
<evidence type="ECO:0000256" key="8">
    <source>
        <dbReference type="ARBA" id="ARBA00023034"/>
    </source>
</evidence>
<dbReference type="Pfam" id="PF09335">
    <property type="entry name" value="VTT_dom"/>
    <property type="match status" value="1"/>
</dbReference>